<dbReference type="EMBL" id="BAAAEW010000006">
    <property type="protein sequence ID" value="GAA0746133.1"/>
    <property type="molecule type" value="Genomic_DNA"/>
</dbReference>
<gene>
    <name evidence="1" type="ORF">GCM10009107_13290</name>
</gene>
<keyword evidence="2" id="KW-1185">Reference proteome</keyword>
<evidence type="ECO:0008006" key="3">
    <source>
        <dbReference type="Google" id="ProtNLM"/>
    </source>
</evidence>
<evidence type="ECO:0000313" key="1">
    <source>
        <dbReference type="EMBL" id="GAA0746133.1"/>
    </source>
</evidence>
<proteinExistence type="predicted"/>
<sequence length="907" mass="94108">MLIGLFGGCGGGGGGSNPASSPDKFSVTFAQPAVSTTLIAGRSDSVLVQATMSYQGTEPVYLRLGESQGLVKDGSMDVSGDLLSATLLLGDAIAPGQYDSTLDLYACWDEDCKQQLAGSPFHLPLHVEVKPNLQIATAQPMRRTGRDPAPSQSLPLSLVPEAGELALRQSGAYGAFELSLHDGLLDVRTLQMPAGSYQMHAEVYGTSDDRYSASVDLSYVVEAPAGGELPLRLAPEFLNVTIKAQTQPVYRFKLQRPTWTDLVGPLQVSGDAHITNLHLVSEDEYEFTVDGTQLEAGFTYYATIAADAGPLGGQDQLEISVQVSPALLLENPEFGGLRINAQTQPANLRLQSQIATPEGSSVGWHVSSDQPWLKVLRADGITGVDPLQVEVDPSKFPATGWQVEAGLSVQLDQAGVSAVRVPVTVQNFLPRFDQASPGVLTGSSARVYLDGMVLSDSGVLGAGVLSVQGATLSNAQRLSDTRFAGDVSVIALDIDGVVAGRDVVIQATSPLGVTQRVLKAVAPPQVPSGHLALPFGSYRPASYLPGLTALTFTGGGALWRWPHDTAWRSAKKQALAQLLDAVPSPDEAAIYAVGAHAVTALDPATLAVLRQSSLSTEWGHDVFDSATVPGSSGLAYAADGRALTAASDDTWPTRHGVSWLAGCPSNDFGRTDLASHSCLGDPGSDYLGNVGESSSGASIARSAQGGSLALSYPNGRITLYKGLDKARLEAGSLAAGRRVVAVADQVGWTISDDGVIRMAPWSNAGSGFALAALLPSMHVAGGYGISGNGQAALIYSYRVADTADGARATEPTLSVVAIGTQTVVSRLALPAAVGCTAALAAGESCQHGASITVAPGDRSVFVVGPRGVVAMSLPDEVMNSLATRSRAASARKAQGMVTPALQVMPLH</sequence>
<organism evidence="1 2">
    <name type="scientific">Ideonella azotifigens</name>
    <dbReference type="NCBI Taxonomy" id="513160"/>
    <lineage>
        <taxon>Bacteria</taxon>
        <taxon>Pseudomonadati</taxon>
        <taxon>Pseudomonadota</taxon>
        <taxon>Betaproteobacteria</taxon>
        <taxon>Burkholderiales</taxon>
        <taxon>Sphaerotilaceae</taxon>
        <taxon>Ideonella</taxon>
    </lineage>
</organism>
<comment type="caution">
    <text evidence="1">The sequence shown here is derived from an EMBL/GenBank/DDBJ whole genome shotgun (WGS) entry which is preliminary data.</text>
</comment>
<accession>A0ABP3V3Y4</accession>
<reference evidence="2" key="1">
    <citation type="journal article" date="2019" name="Int. J. Syst. Evol. Microbiol.">
        <title>The Global Catalogue of Microorganisms (GCM) 10K type strain sequencing project: providing services to taxonomists for standard genome sequencing and annotation.</title>
        <authorList>
            <consortium name="The Broad Institute Genomics Platform"/>
            <consortium name="The Broad Institute Genome Sequencing Center for Infectious Disease"/>
            <person name="Wu L."/>
            <person name="Ma J."/>
        </authorList>
    </citation>
    <scope>NUCLEOTIDE SEQUENCE [LARGE SCALE GENOMIC DNA]</scope>
    <source>
        <strain evidence="2">JCM 15503</strain>
    </source>
</reference>
<name>A0ABP3V3Y4_9BURK</name>
<evidence type="ECO:0000313" key="2">
    <source>
        <dbReference type="Proteomes" id="UP001500279"/>
    </source>
</evidence>
<protein>
    <recommendedName>
        <fullName evidence="3">BACON domain-containing protein</fullName>
    </recommendedName>
</protein>
<dbReference type="Proteomes" id="UP001500279">
    <property type="component" value="Unassembled WGS sequence"/>
</dbReference>